<accession>A0A3Q7EG45</accession>
<protein>
    <submittedName>
        <fullName evidence="1">Uncharacterized protein</fullName>
    </submittedName>
</protein>
<sequence length="120" mass="13346">MKIVRSMRGFRGKKKKHIKGKIVIHISPILFFSSWLLAAPSCALVGSRFSITILENSFALRYSGGLVVVTCRREPEMAQGTCAILSMHRSFTAPRFEALKPKYSGPQVLRICVGLHSVKV</sequence>
<dbReference type="AlphaFoldDB" id="A0A3Q7EG45"/>
<reference evidence="1" key="2">
    <citation type="submission" date="2019-01" db="UniProtKB">
        <authorList>
            <consortium name="EnsemblPlants"/>
        </authorList>
    </citation>
    <scope>IDENTIFICATION</scope>
    <source>
        <strain evidence="1">cv. Heinz 1706</strain>
    </source>
</reference>
<dbReference type="Gramene" id="Solyc01g067107.1.1">
    <property type="protein sequence ID" value="Solyc01g067107.1.1"/>
    <property type="gene ID" value="Solyc01g067107.1"/>
</dbReference>
<evidence type="ECO:0000313" key="1">
    <source>
        <dbReference type="EnsemblPlants" id="Solyc01g067107.1.1"/>
    </source>
</evidence>
<keyword evidence="2" id="KW-1185">Reference proteome</keyword>
<name>A0A3Q7EG45_SOLLC</name>
<evidence type="ECO:0000313" key="2">
    <source>
        <dbReference type="Proteomes" id="UP000004994"/>
    </source>
</evidence>
<organism evidence="1">
    <name type="scientific">Solanum lycopersicum</name>
    <name type="common">Tomato</name>
    <name type="synonym">Lycopersicon esculentum</name>
    <dbReference type="NCBI Taxonomy" id="4081"/>
    <lineage>
        <taxon>Eukaryota</taxon>
        <taxon>Viridiplantae</taxon>
        <taxon>Streptophyta</taxon>
        <taxon>Embryophyta</taxon>
        <taxon>Tracheophyta</taxon>
        <taxon>Spermatophyta</taxon>
        <taxon>Magnoliopsida</taxon>
        <taxon>eudicotyledons</taxon>
        <taxon>Gunneridae</taxon>
        <taxon>Pentapetalae</taxon>
        <taxon>asterids</taxon>
        <taxon>lamiids</taxon>
        <taxon>Solanales</taxon>
        <taxon>Solanaceae</taxon>
        <taxon>Solanoideae</taxon>
        <taxon>Solaneae</taxon>
        <taxon>Solanum</taxon>
        <taxon>Solanum subgen. Lycopersicon</taxon>
    </lineage>
</organism>
<proteinExistence type="predicted"/>
<dbReference type="EnsemblPlants" id="Solyc01g067107.1.1">
    <property type="protein sequence ID" value="Solyc01g067107.1.1"/>
    <property type="gene ID" value="Solyc01g067107.1"/>
</dbReference>
<reference evidence="1" key="1">
    <citation type="journal article" date="2012" name="Nature">
        <title>The tomato genome sequence provides insights into fleshy fruit evolution.</title>
        <authorList>
            <consortium name="Tomato Genome Consortium"/>
        </authorList>
    </citation>
    <scope>NUCLEOTIDE SEQUENCE [LARGE SCALE GENOMIC DNA]</scope>
    <source>
        <strain evidence="1">cv. Heinz 1706</strain>
    </source>
</reference>
<dbReference type="InParanoid" id="A0A3Q7EG45"/>
<dbReference type="Proteomes" id="UP000004994">
    <property type="component" value="Chromosome 1"/>
</dbReference>